<keyword evidence="4" id="KW-1185">Reference proteome</keyword>
<organism evidence="3 4">
    <name type="scientific">Chenopodium quinoa</name>
    <name type="common">Quinoa</name>
    <dbReference type="NCBI Taxonomy" id="63459"/>
    <lineage>
        <taxon>Eukaryota</taxon>
        <taxon>Viridiplantae</taxon>
        <taxon>Streptophyta</taxon>
        <taxon>Embryophyta</taxon>
        <taxon>Tracheophyta</taxon>
        <taxon>Spermatophyta</taxon>
        <taxon>Magnoliopsida</taxon>
        <taxon>eudicotyledons</taxon>
        <taxon>Gunneridae</taxon>
        <taxon>Pentapetalae</taxon>
        <taxon>Caryophyllales</taxon>
        <taxon>Chenopodiaceae</taxon>
        <taxon>Chenopodioideae</taxon>
        <taxon>Atripliceae</taxon>
        <taxon>Chenopodium</taxon>
    </lineage>
</organism>
<dbReference type="AlphaFoldDB" id="A0A803LRL4"/>
<evidence type="ECO:0000313" key="4">
    <source>
        <dbReference type="Proteomes" id="UP000596660"/>
    </source>
</evidence>
<evidence type="ECO:0000256" key="1">
    <source>
        <dbReference type="SAM" id="MobiDB-lite"/>
    </source>
</evidence>
<evidence type="ECO:0000259" key="2">
    <source>
        <dbReference type="Pfam" id="PF14372"/>
    </source>
</evidence>
<dbReference type="OMA" id="MQEFAAE"/>
<sequence>MCALKLALSSCLSSPYDYVRVMAQVMLEKYDKYWIGVNALMGVATILDPRYKMALIRFYFGKIYDALNVDKEVERISNLLNELVVEYESKNGRTQASSSHPKSSGHMSGKVQGDAYMQEFAEFM</sequence>
<reference evidence="3" key="2">
    <citation type="submission" date="2021-03" db="UniProtKB">
        <authorList>
            <consortium name="EnsemblPlants"/>
        </authorList>
    </citation>
    <scope>IDENTIFICATION</scope>
</reference>
<name>A0A803LRL4_CHEQI</name>
<dbReference type="PANTHER" id="PTHR23272">
    <property type="entry name" value="BED FINGER-RELATED"/>
    <property type="match status" value="1"/>
</dbReference>
<dbReference type="Pfam" id="PF14372">
    <property type="entry name" value="hAT-like_RNase-H"/>
    <property type="match status" value="1"/>
</dbReference>
<feature type="compositionally biased region" description="Low complexity" evidence="1">
    <location>
        <begin position="97"/>
        <end position="110"/>
    </location>
</feature>
<dbReference type="InterPro" id="IPR012337">
    <property type="entry name" value="RNaseH-like_sf"/>
</dbReference>
<proteinExistence type="predicted"/>
<dbReference type="EnsemblPlants" id="AUR62017593-RA">
    <property type="protein sequence ID" value="AUR62017593-RA:cds"/>
    <property type="gene ID" value="AUR62017593"/>
</dbReference>
<feature type="region of interest" description="Disordered" evidence="1">
    <location>
        <begin position="91"/>
        <end position="110"/>
    </location>
</feature>
<protein>
    <recommendedName>
        <fullName evidence="2">hAT-like transposase RNase-H fold domain-containing protein</fullName>
    </recommendedName>
</protein>
<dbReference type="PANTHER" id="PTHR23272:SF184">
    <property type="entry name" value="OS03G0311250 PROTEIN"/>
    <property type="match status" value="1"/>
</dbReference>
<dbReference type="SUPFAM" id="SSF53098">
    <property type="entry name" value="Ribonuclease H-like"/>
    <property type="match status" value="1"/>
</dbReference>
<dbReference type="Proteomes" id="UP000596660">
    <property type="component" value="Unplaced"/>
</dbReference>
<dbReference type="InterPro" id="IPR025525">
    <property type="entry name" value="hAT-like_transposase_RNase-H"/>
</dbReference>
<reference evidence="3" key="1">
    <citation type="journal article" date="2017" name="Nature">
        <title>The genome of Chenopodium quinoa.</title>
        <authorList>
            <person name="Jarvis D.E."/>
            <person name="Ho Y.S."/>
            <person name="Lightfoot D.J."/>
            <person name="Schmoeckel S.M."/>
            <person name="Li B."/>
            <person name="Borm T.J.A."/>
            <person name="Ohyanagi H."/>
            <person name="Mineta K."/>
            <person name="Michell C.T."/>
            <person name="Saber N."/>
            <person name="Kharbatia N.M."/>
            <person name="Rupper R.R."/>
            <person name="Sharp A.R."/>
            <person name="Dally N."/>
            <person name="Boughton B.A."/>
            <person name="Woo Y.H."/>
            <person name="Gao G."/>
            <person name="Schijlen E.G.W.M."/>
            <person name="Guo X."/>
            <person name="Momin A.A."/>
            <person name="Negrao S."/>
            <person name="Al-Babili S."/>
            <person name="Gehring C."/>
            <person name="Roessner U."/>
            <person name="Jung C."/>
            <person name="Murphy K."/>
            <person name="Arold S.T."/>
            <person name="Gojobori T."/>
            <person name="van der Linden C.G."/>
            <person name="van Loo E.N."/>
            <person name="Jellen E.N."/>
            <person name="Maughan P.J."/>
            <person name="Tester M."/>
        </authorList>
    </citation>
    <scope>NUCLEOTIDE SEQUENCE [LARGE SCALE GENOMIC DNA]</scope>
    <source>
        <strain evidence="3">cv. PI 614886</strain>
    </source>
</reference>
<evidence type="ECO:0000313" key="3">
    <source>
        <dbReference type="EnsemblPlants" id="AUR62017593-RA:cds"/>
    </source>
</evidence>
<dbReference type="GO" id="GO:0003677">
    <property type="term" value="F:DNA binding"/>
    <property type="evidence" value="ECO:0007669"/>
    <property type="project" value="InterPro"/>
</dbReference>
<accession>A0A803LRL4</accession>
<dbReference type="Gramene" id="AUR62017593-RA">
    <property type="protein sequence ID" value="AUR62017593-RA:cds"/>
    <property type="gene ID" value="AUR62017593"/>
</dbReference>
<feature type="domain" description="hAT-like transposase RNase-H fold" evidence="2">
    <location>
        <begin position="1"/>
        <end position="87"/>
    </location>
</feature>